<comment type="caution">
    <text evidence="1">The sequence shown here is derived from an EMBL/GenBank/DDBJ whole genome shotgun (WGS) entry which is preliminary data.</text>
</comment>
<organism evidence="1 2">
    <name type="scientific">Vespula vulgaris</name>
    <name type="common">Yellow jacket</name>
    <name type="synonym">Wasp</name>
    <dbReference type="NCBI Taxonomy" id="7454"/>
    <lineage>
        <taxon>Eukaryota</taxon>
        <taxon>Metazoa</taxon>
        <taxon>Ecdysozoa</taxon>
        <taxon>Arthropoda</taxon>
        <taxon>Hexapoda</taxon>
        <taxon>Insecta</taxon>
        <taxon>Pterygota</taxon>
        <taxon>Neoptera</taxon>
        <taxon>Endopterygota</taxon>
        <taxon>Hymenoptera</taxon>
        <taxon>Apocrita</taxon>
        <taxon>Aculeata</taxon>
        <taxon>Vespoidea</taxon>
        <taxon>Vespidae</taxon>
        <taxon>Vespinae</taxon>
        <taxon>Vespula</taxon>
    </lineage>
</organism>
<keyword evidence="2" id="KW-1185">Reference proteome</keyword>
<evidence type="ECO:0000313" key="1">
    <source>
        <dbReference type="EMBL" id="KAF7408022.1"/>
    </source>
</evidence>
<reference evidence="1" key="1">
    <citation type="journal article" date="2020" name="G3 (Bethesda)">
        <title>High-Quality Assemblies for Three Invasive Social Wasps from the &lt;i&gt;Vespula&lt;/i&gt; Genus.</title>
        <authorList>
            <person name="Harrop T.W.R."/>
            <person name="Guhlin J."/>
            <person name="McLaughlin G.M."/>
            <person name="Permina E."/>
            <person name="Stockwell P."/>
            <person name="Gilligan J."/>
            <person name="Le Lec M.F."/>
            <person name="Gruber M.A.M."/>
            <person name="Quinn O."/>
            <person name="Lovegrove M."/>
            <person name="Duncan E.J."/>
            <person name="Remnant E.J."/>
            <person name="Van Eeckhoven J."/>
            <person name="Graham B."/>
            <person name="Knapp R.A."/>
            <person name="Langford K.W."/>
            <person name="Kronenberg Z."/>
            <person name="Press M.O."/>
            <person name="Eacker S.M."/>
            <person name="Wilson-Rankin E.E."/>
            <person name="Purcell J."/>
            <person name="Lester P.J."/>
            <person name="Dearden P.K."/>
        </authorList>
    </citation>
    <scope>NUCLEOTIDE SEQUENCE</scope>
    <source>
        <strain evidence="1">Marl-1</strain>
    </source>
</reference>
<evidence type="ECO:0000313" key="2">
    <source>
        <dbReference type="Proteomes" id="UP000614350"/>
    </source>
</evidence>
<name>A0A834KK57_VESVU</name>
<accession>A0A834KK57</accession>
<sequence length="67" mass="8086">MHLDPVLFWKHKFERQRLLALKRQCLGLVGQGSRISEIKNRTLRRFFEEPVILRAHLARLSRIQKIH</sequence>
<protein>
    <submittedName>
        <fullName evidence="1">Uncharacterized protein</fullName>
    </submittedName>
</protein>
<dbReference type="EMBL" id="JACSEA010000002">
    <property type="protein sequence ID" value="KAF7408022.1"/>
    <property type="molecule type" value="Genomic_DNA"/>
</dbReference>
<proteinExistence type="predicted"/>
<gene>
    <name evidence="1" type="ORF">HZH66_002559</name>
</gene>
<dbReference type="Proteomes" id="UP000614350">
    <property type="component" value="Unassembled WGS sequence"/>
</dbReference>
<dbReference type="AlphaFoldDB" id="A0A834KK57"/>